<dbReference type="InterPro" id="IPR036366">
    <property type="entry name" value="PGBDSf"/>
</dbReference>
<organism evidence="3 4">
    <name type="scientific">Porcincola intestinalis</name>
    <dbReference type="NCBI Taxonomy" id="2606632"/>
    <lineage>
        <taxon>Bacteria</taxon>
        <taxon>Bacillati</taxon>
        <taxon>Bacillota</taxon>
        <taxon>Clostridia</taxon>
        <taxon>Lachnospirales</taxon>
        <taxon>Lachnospiraceae</taxon>
        <taxon>Porcincola</taxon>
    </lineage>
</organism>
<dbReference type="RefSeq" id="WP_154522576.1">
    <property type="nucleotide sequence ID" value="NZ_VULZ01000002.1"/>
</dbReference>
<sequence>MKRRLSRVACSLVASGLIIASPVYASDETEALSAETKSQTEVGEQTEEVDLKQQFLTDIAAGLNKRWEDNDKLSADESTDEGKKKSYEIYVDDELQYVDKYRDTEFDDAQFDKLVAMYINGVDLQKKALEYFDDYKLVYNELWGAGYCARATATVDLVDYYKLDLPVDDVREFRDSLANDALVYNLSSEDLTVQSDTQSTSQEASAPLSIVSEEVKDASYGTLIITCGITNDTDKTISNINLTMAGYDDTNTVIAQGYGYLSTPLEAGQTANIDVSFTADDSIDTAKLTNYDLTYSESGEYKQGTFSDSGLSVKDGLKQKENSSESIVVYDQDGYKISIDAINPNDTNYGGCTVKVTFQNLTHKNACLQDNFESPSYINGSDVNLSGSINATSGKKGTDVFTAYDENLKNAGIDKITDITLYFSIIDTTSYETLANVGPFTFTVNDDGTFSSKQVYTDSETIQEVQSLLNAAGYDVGAADGVPGKKTNSMILQYEQDHGLKEDTAITDELLNSLRGQ</sequence>
<protein>
    <recommendedName>
        <fullName evidence="2">Peptidoglycan binding-like domain-containing protein</fullName>
    </recommendedName>
</protein>
<dbReference type="Gene3D" id="1.10.101.10">
    <property type="entry name" value="PGBD-like superfamily/PGBD"/>
    <property type="match status" value="1"/>
</dbReference>
<evidence type="ECO:0000313" key="4">
    <source>
        <dbReference type="Proteomes" id="UP000481852"/>
    </source>
</evidence>
<comment type="caution">
    <text evidence="3">The sequence shown here is derived from an EMBL/GenBank/DDBJ whole genome shotgun (WGS) entry which is preliminary data.</text>
</comment>
<feature type="signal peptide" evidence="1">
    <location>
        <begin position="1"/>
        <end position="25"/>
    </location>
</feature>
<dbReference type="EMBL" id="VULZ01000002">
    <property type="protein sequence ID" value="MSS13876.1"/>
    <property type="molecule type" value="Genomic_DNA"/>
</dbReference>
<dbReference type="Pfam" id="PF01471">
    <property type="entry name" value="PG_binding_1"/>
    <property type="match status" value="1"/>
</dbReference>
<dbReference type="AlphaFoldDB" id="A0A6L5X4G8"/>
<name>A0A6L5X4G8_9FIRM</name>
<gene>
    <name evidence="3" type="ORF">FYJ35_02260</name>
</gene>
<feature type="chain" id="PRO_5026743307" description="Peptidoglycan binding-like domain-containing protein" evidence="1">
    <location>
        <begin position="26"/>
        <end position="517"/>
    </location>
</feature>
<proteinExistence type="predicted"/>
<evidence type="ECO:0000313" key="3">
    <source>
        <dbReference type="EMBL" id="MSS13876.1"/>
    </source>
</evidence>
<dbReference type="Proteomes" id="UP000481852">
    <property type="component" value="Unassembled WGS sequence"/>
</dbReference>
<dbReference type="NCBIfam" id="NF038353">
    <property type="entry name" value="FxLYD_dom"/>
    <property type="match status" value="1"/>
</dbReference>
<accession>A0A6L5X4G8</accession>
<dbReference type="InterPro" id="IPR036365">
    <property type="entry name" value="PGBD-like_sf"/>
</dbReference>
<dbReference type="InterPro" id="IPR002477">
    <property type="entry name" value="Peptidoglycan-bd-like"/>
</dbReference>
<dbReference type="InterPro" id="IPR047676">
    <property type="entry name" value="FxLYD_dom"/>
</dbReference>
<feature type="domain" description="Peptidoglycan binding-like" evidence="2">
    <location>
        <begin position="460"/>
        <end position="511"/>
    </location>
</feature>
<keyword evidence="1" id="KW-0732">Signal</keyword>
<keyword evidence="4" id="KW-1185">Reference proteome</keyword>
<evidence type="ECO:0000259" key="2">
    <source>
        <dbReference type="Pfam" id="PF01471"/>
    </source>
</evidence>
<reference evidence="3 4" key="1">
    <citation type="submission" date="2019-08" db="EMBL/GenBank/DDBJ databases">
        <title>In-depth cultivation of the pig gut microbiome towards novel bacterial diversity and tailored functional studies.</title>
        <authorList>
            <person name="Wylensek D."/>
            <person name="Hitch T.C.A."/>
            <person name="Clavel T."/>
        </authorList>
    </citation>
    <scope>NUCLEOTIDE SEQUENCE [LARGE SCALE GENOMIC DNA]</scope>
    <source>
        <strain evidence="3 4">Oil+RF-744-WCA-WT-11</strain>
    </source>
</reference>
<evidence type="ECO:0000256" key="1">
    <source>
        <dbReference type="SAM" id="SignalP"/>
    </source>
</evidence>
<dbReference type="SUPFAM" id="SSF47090">
    <property type="entry name" value="PGBD-like"/>
    <property type="match status" value="1"/>
</dbReference>